<dbReference type="AlphaFoldDB" id="A0A4Y2CVN0"/>
<dbReference type="OrthoDB" id="6726328at2759"/>
<accession>A0A4Y2CVN0</accession>
<sequence length="131" mass="14842">MDAVLCDCIGKDFQRGEYEITKCALMRIRICLIPMQDIGCLGADGLGMLVPSHGPPYHLIYLLLIFFLGALKATLYETAVYSDIDMVERFAIAAATVRGELPFENVRQSMRRRCHACISANERHYDFEHLL</sequence>
<keyword evidence="1" id="KW-0472">Membrane</keyword>
<evidence type="ECO:0000256" key="1">
    <source>
        <dbReference type="SAM" id="Phobius"/>
    </source>
</evidence>
<protein>
    <submittedName>
        <fullName evidence="2">Uncharacterized protein</fullName>
    </submittedName>
</protein>
<gene>
    <name evidence="2" type="ORF">AVEN_214487_1</name>
</gene>
<organism evidence="2 3">
    <name type="scientific">Araneus ventricosus</name>
    <name type="common">Orbweaver spider</name>
    <name type="synonym">Epeira ventricosa</name>
    <dbReference type="NCBI Taxonomy" id="182803"/>
    <lineage>
        <taxon>Eukaryota</taxon>
        <taxon>Metazoa</taxon>
        <taxon>Ecdysozoa</taxon>
        <taxon>Arthropoda</taxon>
        <taxon>Chelicerata</taxon>
        <taxon>Arachnida</taxon>
        <taxon>Araneae</taxon>
        <taxon>Araneomorphae</taxon>
        <taxon>Entelegynae</taxon>
        <taxon>Araneoidea</taxon>
        <taxon>Araneidae</taxon>
        <taxon>Araneus</taxon>
    </lineage>
</organism>
<feature type="transmembrane region" description="Helical" evidence="1">
    <location>
        <begin position="58"/>
        <end position="76"/>
    </location>
</feature>
<keyword evidence="1" id="KW-0812">Transmembrane</keyword>
<reference evidence="2 3" key="1">
    <citation type="journal article" date="2019" name="Sci. Rep.">
        <title>Orb-weaving spider Araneus ventricosus genome elucidates the spidroin gene catalogue.</title>
        <authorList>
            <person name="Kono N."/>
            <person name="Nakamura H."/>
            <person name="Ohtoshi R."/>
            <person name="Moran D.A.P."/>
            <person name="Shinohara A."/>
            <person name="Yoshida Y."/>
            <person name="Fujiwara M."/>
            <person name="Mori M."/>
            <person name="Tomita M."/>
            <person name="Arakawa K."/>
        </authorList>
    </citation>
    <scope>NUCLEOTIDE SEQUENCE [LARGE SCALE GENOMIC DNA]</scope>
</reference>
<evidence type="ECO:0000313" key="3">
    <source>
        <dbReference type="Proteomes" id="UP000499080"/>
    </source>
</evidence>
<dbReference type="Proteomes" id="UP000499080">
    <property type="component" value="Unassembled WGS sequence"/>
</dbReference>
<comment type="caution">
    <text evidence="2">The sequence shown here is derived from an EMBL/GenBank/DDBJ whole genome shotgun (WGS) entry which is preliminary data.</text>
</comment>
<evidence type="ECO:0000313" key="2">
    <source>
        <dbReference type="EMBL" id="GBM08159.1"/>
    </source>
</evidence>
<keyword evidence="3" id="KW-1185">Reference proteome</keyword>
<keyword evidence="1" id="KW-1133">Transmembrane helix</keyword>
<name>A0A4Y2CVN0_ARAVE</name>
<proteinExistence type="predicted"/>
<dbReference type="EMBL" id="BGPR01000252">
    <property type="protein sequence ID" value="GBM08159.1"/>
    <property type="molecule type" value="Genomic_DNA"/>
</dbReference>